<proteinExistence type="predicted"/>
<reference evidence="3" key="1">
    <citation type="submission" date="2018-03" db="EMBL/GenBank/DDBJ databases">
        <authorList>
            <person name="Guldener U."/>
        </authorList>
    </citation>
    <scope>NUCLEOTIDE SEQUENCE</scope>
</reference>
<gene>
    <name evidence="3" type="ORF">DNG_09131</name>
</gene>
<feature type="chain" id="PRO_5041910777" evidence="1">
    <location>
        <begin position="17"/>
        <end position="248"/>
    </location>
</feature>
<dbReference type="Proteomes" id="UP001187682">
    <property type="component" value="Unassembled WGS sequence"/>
</dbReference>
<dbReference type="AlphaFoldDB" id="A0AAE8N533"/>
<sequence length="248" mass="27337">MKLAVFSVTLLSQAFASPVVVRETTETFTHEAAWSASTKLNPPFPIHESCNSTLSNQLSLALEETVVLARHAKEHILRWGNKSPFVEKYFGNGTTAAAVGVYERVVSADRGDMLFRCDDPDKNCVTQNDWAGHWRGENATAETVICDASFRKRRWLSSLCGGGYTVVQSPLNTYWAVDLLHRLLHVPNISEGVVEHFAEDYAGILELAKEGKGETLFDSDALQYFAVDVYAYDIAAPGVGCSGEIEEK</sequence>
<evidence type="ECO:0000313" key="3">
    <source>
        <dbReference type="EMBL" id="SPO06441.1"/>
    </source>
</evidence>
<dbReference type="GO" id="GO:0005178">
    <property type="term" value="F:integrin binding"/>
    <property type="evidence" value="ECO:0007669"/>
    <property type="project" value="TreeGrafter"/>
</dbReference>
<dbReference type="GO" id="GO:0008237">
    <property type="term" value="F:metallopeptidase activity"/>
    <property type="evidence" value="ECO:0007669"/>
    <property type="project" value="InterPro"/>
</dbReference>
<dbReference type="GO" id="GO:0009986">
    <property type="term" value="C:cell surface"/>
    <property type="evidence" value="ECO:0007669"/>
    <property type="project" value="TreeGrafter"/>
</dbReference>
<comment type="caution">
    <text evidence="3">The sequence shown here is derived from an EMBL/GenBank/DDBJ whole genome shotgun (WGS) entry which is preliminary data.</text>
</comment>
<dbReference type="PANTHER" id="PTHR39399">
    <property type="entry name" value="PROTEIN ZPS1"/>
    <property type="match status" value="1"/>
</dbReference>
<dbReference type="EMBL" id="ONZQ02000015">
    <property type="protein sequence ID" value="SPO06441.1"/>
    <property type="molecule type" value="Genomic_DNA"/>
</dbReference>
<keyword evidence="1" id="KW-0732">Signal</keyword>
<protein>
    <submittedName>
        <fullName evidence="3">Related to S.fumigata Asp FII</fullName>
    </submittedName>
</protein>
<dbReference type="PANTHER" id="PTHR39399:SF1">
    <property type="entry name" value="PROTEIN ZPS1"/>
    <property type="match status" value="1"/>
</dbReference>
<dbReference type="GO" id="GO:0008270">
    <property type="term" value="F:zinc ion binding"/>
    <property type="evidence" value="ECO:0007669"/>
    <property type="project" value="TreeGrafter"/>
</dbReference>
<keyword evidence="4" id="KW-1185">Reference proteome</keyword>
<accession>A0AAE8N533</accession>
<dbReference type="InterPro" id="IPR029482">
    <property type="entry name" value="HRXXH"/>
</dbReference>
<dbReference type="SUPFAM" id="SSF55486">
    <property type="entry name" value="Metalloproteases ('zincins'), catalytic domain"/>
    <property type="match status" value="1"/>
</dbReference>
<dbReference type="GO" id="GO:0009277">
    <property type="term" value="C:fungal-type cell wall"/>
    <property type="evidence" value="ECO:0007669"/>
    <property type="project" value="TreeGrafter"/>
</dbReference>
<dbReference type="InterPro" id="IPR024079">
    <property type="entry name" value="MetalloPept_cat_dom_sf"/>
</dbReference>
<dbReference type="CDD" id="cd11307">
    <property type="entry name" value="M35_Asp_f2_like"/>
    <property type="match status" value="1"/>
</dbReference>
<evidence type="ECO:0000256" key="1">
    <source>
        <dbReference type="SAM" id="SignalP"/>
    </source>
</evidence>
<dbReference type="Gene3D" id="3.40.390.10">
    <property type="entry name" value="Collagenase (Catalytic Domain)"/>
    <property type="match status" value="1"/>
</dbReference>
<name>A0AAE8N533_9PEZI</name>
<feature type="signal peptide" evidence="1">
    <location>
        <begin position="1"/>
        <end position="16"/>
    </location>
</feature>
<organism evidence="3 4">
    <name type="scientific">Cephalotrichum gorgonifer</name>
    <dbReference type="NCBI Taxonomy" id="2041049"/>
    <lineage>
        <taxon>Eukaryota</taxon>
        <taxon>Fungi</taxon>
        <taxon>Dikarya</taxon>
        <taxon>Ascomycota</taxon>
        <taxon>Pezizomycotina</taxon>
        <taxon>Sordariomycetes</taxon>
        <taxon>Hypocreomycetidae</taxon>
        <taxon>Microascales</taxon>
        <taxon>Microascaceae</taxon>
        <taxon>Cephalotrichum</taxon>
    </lineage>
</organism>
<evidence type="ECO:0000313" key="4">
    <source>
        <dbReference type="Proteomes" id="UP001187682"/>
    </source>
</evidence>
<evidence type="ECO:0000259" key="2">
    <source>
        <dbReference type="Pfam" id="PF13933"/>
    </source>
</evidence>
<dbReference type="InterPro" id="IPR039124">
    <property type="entry name" value="PRA1-like"/>
</dbReference>
<feature type="domain" description="Putative peptidase" evidence="2">
    <location>
        <begin position="11"/>
        <end position="244"/>
    </location>
</feature>
<dbReference type="GO" id="GO:0005576">
    <property type="term" value="C:extracellular region"/>
    <property type="evidence" value="ECO:0007669"/>
    <property type="project" value="TreeGrafter"/>
</dbReference>
<dbReference type="Pfam" id="PF13933">
    <property type="entry name" value="HRXXH"/>
    <property type="match status" value="1"/>
</dbReference>